<dbReference type="InterPro" id="IPR032568">
    <property type="entry name" value="DUF4926"/>
</dbReference>
<dbReference type="EMBL" id="CP073041">
    <property type="protein sequence ID" value="UXE62872.1"/>
    <property type="molecule type" value="Genomic_DNA"/>
</dbReference>
<name>A0A977KZX1_9CYAN</name>
<dbReference type="KEGG" id="wna:KA717_09310"/>
<gene>
    <name evidence="1" type="ORF">KA717_09310</name>
</gene>
<evidence type="ECO:0000313" key="1">
    <source>
        <dbReference type="EMBL" id="UXE62872.1"/>
    </source>
</evidence>
<dbReference type="Proteomes" id="UP001065613">
    <property type="component" value="Chromosome"/>
</dbReference>
<protein>
    <submittedName>
        <fullName evidence="1">DUF4926 domain-containing protein</fullName>
    </submittedName>
</protein>
<reference evidence="1" key="1">
    <citation type="submission" date="2021-04" db="EMBL/GenBank/DDBJ databases">
        <title>Genome sequence of Woronichinia naegeliana from Washington state freshwater lake bloom.</title>
        <authorList>
            <person name="Dreher T.W."/>
        </authorList>
    </citation>
    <scope>NUCLEOTIDE SEQUENCE</scope>
    <source>
        <strain evidence="1">WA131</strain>
    </source>
</reference>
<organism evidence="1">
    <name type="scientific">Woronichinia naegeliana WA131</name>
    <dbReference type="NCBI Taxonomy" id="2824559"/>
    <lineage>
        <taxon>Bacteria</taxon>
        <taxon>Bacillati</taxon>
        <taxon>Cyanobacteriota</taxon>
        <taxon>Cyanophyceae</taxon>
        <taxon>Synechococcales</taxon>
        <taxon>Coelosphaeriaceae</taxon>
        <taxon>Woronichinia</taxon>
    </lineage>
</organism>
<accession>A0A977KZX1</accession>
<dbReference type="Pfam" id="PF16277">
    <property type="entry name" value="DUF4926"/>
    <property type="match status" value="1"/>
</dbReference>
<sequence>MSSIKLHDIIALTENIKTTQFMTEKEIILPIGQMGTVVEEYNNGEAFEVEFCDNNGQTFVLVSLEPEKFILLYPDTSNLSLVY</sequence>
<dbReference type="AlphaFoldDB" id="A0A977KZX1"/>
<proteinExistence type="predicted"/>